<feature type="transmembrane region" description="Helical" evidence="1">
    <location>
        <begin position="51"/>
        <end position="71"/>
    </location>
</feature>
<dbReference type="EMBL" id="JABRWO010000005">
    <property type="protein sequence ID" value="MBA2114821.1"/>
    <property type="molecule type" value="Genomic_DNA"/>
</dbReference>
<gene>
    <name evidence="2" type="ORF">HOV93_19880</name>
</gene>
<dbReference type="AlphaFoldDB" id="A0A7V8V4W5"/>
<sequence>MNGSYQHATSWLKWTVLVLAVPAVYVLSSGPVIGLAFWLREATGWDGFYHVMWFYLPILMLGHENPLAYYIEWWVIEVFDTVGPG</sequence>
<accession>A0A7V8V4W5</accession>
<keyword evidence="1" id="KW-0472">Membrane</keyword>
<keyword evidence="1" id="KW-0812">Transmembrane</keyword>
<evidence type="ECO:0000313" key="3">
    <source>
        <dbReference type="Proteomes" id="UP000551616"/>
    </source>
</evidence>
<protein>
    <submittedName>
        <fullName evidence="2">Uncharacterized protein</fullName>
    </submittedName>
</protein>
<name>A0A7V8V4W5_9BACT</name>
<keyword evidence="1" id="KW-1133">Transmembrane helix</keyword>
<organism evidence="2 3">
    <name type="scientific">Bremerella alba</name>
    <dbReference type="NCBI Taxonomy" id="980252"/>
    <lineage>
        <taxon>Bacteria</taxon>
        <taxon>Pseudomonadati</taxon>
        <taxon>Planctomycetota</taxon>
        <taxon>Planctomycetia</taxon>
        <taxon>Pirellulales</taxon>
        <taxon>Pirellulaceae</taxon>
        <taxon>Bremerella</taxon>
    </lineage>
</organism>
<evidence type="ECO:0000256" key="1">
    <source>
        <dbReference type="SAM" id="Phobius"/>
    </source>
</evidence>
<proteinExistence type="predicted"/>
<dbReference type="Proteomes" id="UP000551616">
    <property type="component" value="Unassembled WGS sequence"/>
</dbReference>
<evidence type="ECO:0000313" key="2">
    <source>
        <dbReference type="EMBL" id="MBA2114821.1"/>
    </source>
</evidence>
<keyword evidence="3" id="KW-1185">Reference proteome</keyword>
<comment type="caution">
    <text evidence="2">The sequence shown here is derived from an EMBL/GenBank/DDBJ whole genome shotgun (WGS) entry which is preliminary data.</text>
</comment>
<reference evidence="2 3" key="1">
    <citation type="submission" date="2020-05" db="EMBL/GenBank/DDBJ databases">
        <title>Bremerella alba sp. nov., a novel planctomycete isolated from the surface of the macroalga Fucus spiralis.</title>
        <authorList>
            <person name="Godinho O."/>
            <person name="Botelho R."/>
            <person name="Albuquerque L."/>
            <person name="Wiegand S."/>
            <person name="Da Costa M.S."/>
            <person name="Lobo-Da-Cunha A."/>
            <person name="Jogler C."/>
            <person name="Lage O.M."/>
        </authorList>
    </citation>
    <scope>NUCLEOTIDE SEQUENCE [LARGE SCALE GENOMIC DNA]</scope>
    <source>
        <strain evidence="2 3">FF15</strain>
    </source>
</reference>
<feature type="transmembrane region" description="Helical" evidence="1">
    <location>
        <begin position="12"/>
        <end position="39"/>
    </location>
</feature>